<evidence type="ECO:0000259" key="18">
    <source>
        <dbReference type="PROSITE" id="PS51198"/>
    </source>
</evidence>
<dbReference type="Gene3D" id="3.40.50.300">
    <property type="entry name" value="P-loop containing nucleotide triphosphate hydrolases"/>
    <property type="match status" value="2"/>
</dbReference>
<dbReference type="SUPFAM" id="SSF52980">
    <property type="entry name" value="Restriction endonuclease-like"/>
    <property type="match status" value="1"/>
</dbReference>
<gene>
    <name evidence="15 20" type="primary">recB</name>
    <name evidence="20" type="ORF">G3446_04805</name>
</gene>
<evidence type="ECO:0000313" key="20">
    <source>
        <dbReference type="EMBL" id="NEV61226.1"/>
    </source>
</evidence>
<evidence type="ECO:0000259" key="19">
    <source>
        <dbReference type="PROSITE" id="PS51217"/>
    </source>
</evidence>
<dbReference type="InterPro" id="IPR038726">
    <property type="entry name" value="PDDEXK_AddAB-type"/>
</dbReference>
<comment type="catalytic activity">
    <reaction evidence="14 15">
        <text>ATP + H2O = ADP + phosphate + H(+)</text>
        <dbReference type="Rhea" id="RHEA:13065"/>
        <dbReference type="ChEBI" id="CHEBI:15377"/>
        <dbReference type="ChEBI" id="CHEBI:15378"/>
        <dbReference type="ChEBI" id="CHEBI:30616"/>
        <dbReference type="ChEBI" id="CHEBI:43474"/>
        <dbReference type="ChEBI" id="CHEBI:456216"/>
        <dbReference type="EC" id="5.6.2.4"/>
    </reaction>
</comment>
<dbReference type="GO" id="GO:0000287">
    <property type="term" value="F:magnesium ion binding"/>
    <property type="evidence" value="ECO:0007669"/>
    <property type="project" value="UniProtKB-UniRule"/>
</dbReference>
<comment type="function">
    <text evidence="15">A helicase/nuclease that prepares dsDNA breaks (DSB) for recombinational DNA repair. Binds to DSBs and unwinds DNA via a highly rapid and processive ATP-dependent bidirectional helicase activity. Unwinds dsDNA until it encounters a Chi (crossover hotspot instigator) sequence from the 3' direction. Cuts ssDNA a few nucleotides 3' to the Chi site. The properties and activities of the enzyme are changed at Chi. The Chi-altered holoenzyme produces a long 3'-ssDNA overhang and facilitates RecA-binding to the ssDNA for homologous DNA recombination and repair. Holoenzyme degrades any linearized DNA that is unable to undergo homologous recombination. In the holoenzyme this subunit contributes ATPase, 3'-5' helicase, exonuclease activity and loads RecA onto ssDNA.</text>
</comment>
<comment type="domain">
    <text evidence="15">The C-terminal domain has nuclease activity and interacts with RecD. It interacts with RecA, facilitating its loading onto ssDNA.</text>
</comment>
<feature type="compositionally biased region" description="Low complexity" evidence="17">
    <location>
        <begin position="939"/>
        <end position="949"/>
    </location>
</feature>
<dbReference type="Pfam" id="PF12705">
    <property type="entry name" value="PDDEXK_1"/>
    <property type="match status" value="1"/>
</dbReference>
<dbReference type="InterPro" id="IPR004586">
    <property type="entry name" value="RecB"/>
</dbReference>
<dbReference type="AlphaFoldDB" id="A0A6M0JUN4"/>
<feature type="binding site" evidence="15">
    <location>
        <position position="990"/>
    </location>
    <ligand>
        <name>Mg(2+)</name>
        <dbReference type="ChEBI" id="CHEBI:18420"/>
    </ligand>
</feature>
<evidence type="ECO:0000256" key="17">
    <source>
        <dbReference type="SAM" id="MobiDB-lite"/>
    </source>
</evidence>
<keyword evidence="5 15" id="KW-0378">Hydrolase</keyword>
<evidence type="ECO:0000256" key="7">
    <source>
        <dbReference type="ARBA" id="ARBA00022839"/>
    </source>
</evidence>
<dbReference type="GO" id="GO:0005829">
    <property type="term" value="C:cytosol"/>
    <property type="evidence" value="ECO:0007669"/>
    <property type="project" value="TreeGrafter"/>
</dbReference>
<dbReference type="Pfam" id="PF13361">
    <property type="entry name" value="UvrD_C"/>
    <property type="match status" value="1"/>
</dbReference>
<feature type="active site" description="For nuclease activity" evidence="15">
    <location>
        <position position="1141"/>
    </location>
</feature>
<dbReference type="InterPro" id="IPR014017">
    <property type="entry name" value="DNA_helicase_UvrD-like_C"/>
</dbReference>
<dbReference type="GO" id="GO:0003677">
    <property type="term" value="F:DNA binding"/>
    <property type="evidence" value="ECO:0007669"/>
    <property type="project" value="UniProtKB-UniRule"/>
</dbReference>
<dbReference type="EC" id="3.1.11.5" evidence="15"/>
<keyword evidence="10 15" id="KW-0238">DNA-binding</keyword>
<dbReference type="CDD" id="cd22352">
    <property type="entry name" value="RecB_C-like"/>
    <property type="match status" value="1"/>
</dbReference>
<dbReference type="InterPro" id="IPR027417">
    <property type="entry name" value="P-loop_NTPase"/>
</dbReference>
<evidence type="ECO:0000256" key="3">
    <source>
        <dbReference type="ARBA" id="ARBA00022741"/>
    </source>
</evidence>
<evidence type="ECO:0000256" key="1">
    <source>
        <dbReference type="ARBA" id="ARBA00022722"/>
    </source>
</evidence>
<evidence type="ECO:0000256" key="2">
    <source>
        <dbReference type="ARBA" id="ARBA00022723"/>
    </source>
</evidence>
<dbReference type="Pfam" id="PF00580">
    <property type="entry name" value="UvrD-helicase"/>
    <property type="match status" value="1"/>
</dbReference>
<keyword evidence="3 15" id="KW-0547">Nucleotide-binding</keyword>
<name>A0A6M0JUN4_9GAMM</name>
<dbReference type="PANTHER" id="PTHR11070:SF23">
    <property type="entry name" value="RECBCD ENZYME SUBUNIT RECB"/>
    <property type="match status" value="1"/>
</dbReference>
<evidence type="ECO:0000256" key="9">
    <source>
        <dbReference type="ARBA" id="ARBA00022842"/>
    </source>
</evidence>
<evidence type="ECO:0000313" key="21">
    <source>
        <dbReference type="Proteomes" id="UP000483379"/>
    </source>
</evidence>
<evidence type="ECO:0000256" key="8">
    <source>
        <dbReference type="ARBA" id="ARBA00022840"/>
    </source>
</evidence>
<protein>
    <recommendedName>
        <fullName evidence="15">RecBCD enzyme subunit RecB</fullName>
        <ecNumber evidence="15">3.1.11.5</ecNumber>
        <ecNumber evidence="15">5.6.2.4</ecNumber>
    </recommendedName>
    <alternativeName>
        <fullName evidence="15">DNA 3'-5' helicase subunit RecB</fullName>
    </alternativeName>
    <alternativeName>
        <fullName evidence="15">Exonuclease V subunit RecB</fullName>
        <shortName evidence="15">ExoV subunit RecB</shortName>
    </alternativeName>
    <alternativeName>
        <fullName evidence="15">Helicase/nuclease RecBCD subunit RecB</fullName>
    </alternativeName>
</protein>
<comment type="miscellaneous">
    <text evidence="15">In the RecBCD complex, RecB has a slow 3'-5' helicase, an exonuclease activity and loads RecA onto ssDNA, RecD has a fast 5'-3' helicase activity, while RecC stimulates the ATPase and processivity of the RecB helicase and contributes to recognition of the Chi site.</text>
</comment>
<dbReference type="PROSITE" id="PS51217">
    <property type="entry name" value="UVRD_HELICASE_CTER"/>
    <property type="match status" value="1"/>
</dbReference>
<evidence type="ECO:0000256" key="5">
    <source>
        <dbReference type="ARBA" id="ARBA00022801"/>
    </source>
</evidence>
<dbReference type="EMBL" id="JAAIJQ010000010">
    <property type="protein sequence ID" value="NEV61226.1"/>
    <property type="molecule type" value="Genomic_DNA"/>
</dbReference>
<evidence type="ECO:0000256" key="16">
    <source>
        <dbReference type="PROSITE-ProRule" id="PRU00560"/>
    </source>
</evidence>
<feature type="binding site" evidence="15">
    <location>
        <position position="1141"/>
    </location>
    <ligand>
        <name>Mg(2+)</name>
        <dbReference type="ChEBI" id="CHEBI:18420"/>
    </ligand>
</feature>
<comment type="catalytic activity">
    <reaction evidence="13 15">
        <text>Couples ATP hydrolysis with the unwinding of duplex DNA by translocating in the 3'-5' direction.</text>
        <dbReference type="EC" id="5.6.2.4"/>
    </reaction>
</comment>
<dbReference type="InterPro" id="IPR011335">
    <property type="entry name" value="Restrct_endonuc-II-like"/>
</dbReference>
<evidence type="ECO:0000256" key="10">
    <source>
        <dbReference type="ARBA" id="ARBA00023125"/>
    </source>
</evidence>
<dbReference type="HAMAP" id="MF_01485">
    <property type="entry name" value="RecB"/>
    <property type="match status" value="1"/>
</dbReference>
<dbReference type="PANTHER" id="PTHR11070">
    <property type="entry name" value="UVRD / RECB / PCRA DNA HELICASE FAMILY MEMBER"/>
    <property type="match status" value="1"/>
</dbReference>
<dbReference type="NCBIfam" id="TIGR00609">
    <property type="entry name" value="recB"/>
    <property type="match status" value="1"/>
</dbReference>
<dbReference type="GO" id="GO:0008854">
    <property type="term" value="F:exodeoxyribonuclease V activity"/>
    <property type="evidence" value="ECO:0007669"/>
    <property type="project" value="UniProtKB-EC"/>
</dbReference>
<proteinExistence type="inferred from homology"/>
<feature type="domain" description="UvrD-like helicase ATP-binding" evidence="18">
    <location>
        <begin position="2"/>
        <end position="473"/>
    </location>
</feature>
<keyword evidence="9 15" id="KW-0460">Magnesium</keyword>
<accession>A0A6M0JUN4</accession>
<evidence type="ECO:0000256" key="4">
    <source>
        <dbReference type="ARBA" id="ARBA00022763"/>
    </source>
</evidence>
<comment type="caution">
    <text evidence="20">The sequence shown here is derived from an EMBL/GenBank/DDBJ whole genome shotgun (WGS) entry which is preliminary data.</text>
</comment>
<keyword evidence="4 15" id="KW-0227">DNA damage</keyword>
<organism evidence="20 21">
    <name type="scientific">Thiorhodococcus minor</name>
    <dbReference type="NCBI Taxonomy" id="57489"/>
    <lineage>
        <taxon>Bacteria</taxon>
        <taxon>Pseudomonadati</taxon>
        <taxon>Pseudomonadota</taxon>
        <taxon>Gammaproteobacteria</taxon>
        <taxon>Chromatiales</taxon>
        <taxon>Chromatiaceae</taxon>
        <taxon>Thiorhodococcus</taxon>
    </lineage>
</organism>
<keyword evidence="2 15" id="KW-0479">Metal-binding</keyword>
<comment type="similarity">
    <text evidence="15">Belongs to the helicase family. UvrD subfamily.</text>
</comment>
<evidence type="ECO:0000256" key="6">
    <source>
        <dbReference type="ARBA" id="ARBA00022806"/>
    </source>
</evidence>
<reference evidence="20 21" key="1">
    <citation type="submission" date="2020-02" db="EMBL/GenBank/DDBJ databases">
        <title>Genome sequences of Thiorhodococcus mannitoliphagus and Thiorhodococcus minor, purple sulfur photosynthetic bacteria in the gammaproteobacterial family, Chromatiaceae.</title>
        <authorList>
            <person name="Aviles F.A."/>
            <person name="Meyer T.E."/>
            <person name="Kyndt J.A."/>
        </authorList>
    </citation>
    <scope>NUCLEOTIDE SEQUENCE [LARGE SCALE GENOMIC DNA]</scope>
    <source>
        <strain evidence="20 21">DSM 11518</strain>
    </source>
</reference>
<evidence type="ECO:0000256" key="13">
    <source>
        <dbReference type="ARBA" id="ARBA00034617"/>
    </source>
</evidence>
<comment type="domain">
    <text evidence="15">The N-terminal DNA-binding domain is a ssDNA-dependent ATPase and has ATP-dependent 3'-5' helicase function. This domain interacts with RecC.</text>
</comment>
<feature type="region of interest" description="DNA-binding and helicase activity, interacts with RecC" evidence="15">
    <location>
        <begin position="1"/>
        <end position="882"/>
    </location>
</feature>
<dbReference type="EC" id="5.6.2.4" evidence="15"/>
<keyword evidence="7 15" id="KW-0269">Exonuclease</keyword>
<keyword evidence="12 15" id="KW-0413">Isomerase</keyword>
<feature type="region of interest" description="Nuclease activity, interacts with RecD and RecA" evidence="15">
    <location>
        <begin position="919"/>
        <end position="1243"/>
    </location>
</feature>
<comment type="cofactor">
    <cofactor evidence="15">
        <name>Mg(2+)</name>
        <dbReference type="ChEBI" id="CHEBI:18420"/>
    </cofactor>
    <text evidence="15">Binds 1 Mg(2+) ion per subunit.</text>
</comment>
<keyword evidence="8 15" id="KW-0067">ATP-binding</keyword>
<feature type="binding site" evidence="16">
    <location>
        <begin position="23"/>
        <end position="30"/>
    </location>
    <ligand>
        <name>ATP</name>
        <dbReference type="ChEBI" id="CHEBI:30616"/>
    </ligand>
</feature>
<dbReference type="GO" id="GO:0000724">
    <property type="term" value="P:double-strand break repair via homologous recombination"/>
    <property type="evidence" value="ECO:0007669"/>
    <property type="project" value="UniProtKB-UniRule"/>
</dbReference>
<feature type="binding site" evidence="15">
    <location>
        <position position="1128"/>
    </location>
    <ligand>
        <name>Mg(2+)</name>
        <dbReference type="ChEBI" id="CHEBI:18420"/>
    </ligand>
</feature>
<dbReference type="Gene3D" id="1.10.486.10">
    <property type="entry name" value="PCRA, domain 4"/>
    <property type="match status" value="1"/>
</dbReference>
<evidence type="ECO:0000256" key="11">
    <source>
        <dbReference type="ARBA" id="ARBA00023204"/>
    </source>
</evidence>
<keyword evidence="1 15" id="KW-0540">Nuclease</keyword>
<evidence type="ECO:0000256" key="15">
    <source>
        <dbReference type="HAMAP-Rule" id="MF_01485"/>
    </source>
</evidence>
<dbReference type="GO" id="GO:0005524">
    <property type="term" value="F:ATP binding"/>
    <property type="evidence" value="ECO:0007669"/>
    <property type="project" value="UniProtKB-UniRule"/>
</dbReference>
<evidence type="ECO:0000256" key="14">
    <source>
        <dbReference type="ARBA" id="ARBA00048988"/>
    </source>
</evidence>
<feature type="region of interest" description="Disordered" evidence="17">
    <location>
        <begin position="936"/>
        <end position="975"/>
    </location>
</feature>
<dbReference type="Proteomes" id="UP000483379">
    <property type="component" value="Unassembled WGS sequence"/>
</dbReference>
<dbReference type="PROSITE" id="PS51198">
    <property type="entry name" value="UVRD_HELICASE_ATP_BIND"/>
    <property type="match status" value="1"/>
</dbReference>
<dbReference type="SUPFAM" id="SSF52540">
    <property type="entry name" value="P-loop containing nucleoside triphosphate hydrolases"/>
    <property type="match status" value="1"/>
</dbReference>
<dbReference type="Gene3D" id="1.10.3170.10">
    <property type="entry name" value="Recbcd, chain B, domain 2"/>
    <property type="match status" value="1"/>
</dbReference>
<comment type="subunit">
    <text evidence="15">Heterotrimer of RecB, RecC and RecD. All subunits contribute to DNA-binding. Interacts with RecA.</text>
</comment>
<dbReference type="InterPro" id="IPR011604">
    <property type="entry name" value="PDDEXK-like_dom_sf"/>
</dbReference>
<keyword evidence="11 15" id="KW-0234">DNA repair</keyword>
<keyword evidence="6 15" id="KW-0347">Helicase</keyword>
<dbReference type="Gene3D" id="3.90.320.10">
    <property type="match status" value="1"/>
</dbReference>
<sequence length="1243" mass="139441">MNTSAKPLDPLRFPLHGSRLIEASAGTGKTFTLAMLYLRLILRHGQEDAFPRALLPPQILVVTFTNAATEELSDRIRRRLVEAAAVFRGQVADADADPLLLQLRDELGEDAPTLGAWQLECAAEWMDEAAISTIHAWCYRMLREHAFDSGNAFDQQLEDNANELLQEVAEDYWRSFYLGMTEADLKQILGYWKAPADLAKPVRGLLPYADHLPSAEPPEQSLRRCGAEQDALVVRLKSQWRGGGYTDALEQLFDEAAAKGDFRKASLNQGNRGKVLKALREWMDARDQVAPAFLEGKSQSWRRMSSLEVSEIWKDPAAAPVDHPACQALAALPEQLGDLPDPYPDLLAHAVHWIRARLEQEKQRQGLLTQHDLLVRLDRALGSERGERLAAAIREQFPVALVDEFQDTDPLQYRIFDTIYRIRDCDLGRGFFMIGDPKQAIYGFRGADIYTYLIARADTADRHYTLGTNYRSSADLIEAVNGLFARGEREAGCGAFLFRDGGEDPVPFRPVAPRKGATASLRLDGKPCAPLRTWLIEEDLGKGDYNAQMAQAAAREIVSLLRLGQEERALLPDEDGTQRPLRPSDLAVLVNKRDEADLIRDELRRLGVASVYLSERSNVFATAVAVELTVLLRAIANPLDERLLRQALATRLLGLPLGRLDRLNRDELDWEEQGERFRRYHELWRRQGVLSLLYRVIADFDVAARLLRASGGERDLTDLLHLGELLQAASQQLDGEQALVRYLEESRADSEDEAPEAQQLRLESDAHLVRVVTIHKSKGLEYPLVFLPFIANCRPSKAGDLPLKTHDADKRLQIHLGQDEALVTQADRERLGEDLRKLYVALTRARYANWLGLAPTLNFTASALAYLLGAGEADLGARVRKLQGLQLLQIAQTDPPSYRPQASAALEPARAAPDLALTPWWITSYSALKKQAMADEASESLPAESAETAGQETAMEETGPAPQPPDALSLRPDKRLHGLPRGSRYGTFLHGILEWAAAAVATDAQGRRLSGFAAAAEAQGLRREMLGQRCNLRHLTEWIAPLDLWLKDFLEREWVLAALPDAEGQAPRLRLRDLPPERVQVEMEFWLESRSVDLGMLDRLTQAHVLAGRPRPRLEADRINGMLKGFIDLVFEHQGRYYVVDWKSNWLGPDDTAYSTDAMRDAMLEARYELQYVLYLLALHRQLKARLPDYDYERHIGGVVYVFLRGSYAETQGLFMDRPPRPLIERLDRLFAGEAVAPEEAGA</sequence>
<dbReference type="GO" id="GO:0043138">
    <property type="term" value="F:3'-5' DNA helicase activity"/>
    <property type="evidence" value="ECO:0007669"/>
    <property type="project" value="UniProtKB-UniRule"/>
</dbReference>
<keyword evidence="21" id="KW-1185">Reference proteome</keyword>
<feature type="domain" description="UvrD-like helicase C-terminal" evidence="19">
    <location>
        <begin position="474"/>
        <end position="779"/>
    </location>
</feature>
<dbReference type="InterPro" id="IPR014016">
    <property type="entry name" value="UvrD-like_ATP-bd"/>
</dbReference>
<evidence type="ECO:0000256" key="12">
    <source>
        <dbReference type="ARBA" id="ARBA00023235"/>
    </source>
</evidence>
<dbReference type="InterPro" id="IPR000212">
    <property type="entry name" value="DNA_helicase_UvrD/REP"/>
</dbReference>
<dbReference type="RefSeq" id="WP_164451273.1">
    <property type="nucleotide sequence ID" value="NZ_JAAIJQ010000010.1"/>
</dbReference>
<dbReference type="GO" id="GO:0009338">
    <property type="term" value="C:exodeoxyribonuclease V complex"/>
    <property type="evidence" value="ECO:0007669"/>
    <property type="project" value="TreeGrafter"/>
</dbReference>
<comment type="catalytic activity">
    <reaction evidence="15">
        <text>Exonucleolytic cleavage (in the presence of ATP) in either 5'- to 3'- or 3'- to 5'-direction to yield 5'-phosphooligonucleotides.</text>
        <dbReference type="EC" id="3.1.11.5"/>
    </reaction>
</comment>